<evidence type="ECO:0000313" key="3">
    <source>
        <dbReference type="Proteomes" id="UP000613160"/>
    </source>
</evidence>
<keyword evidence="3" id="KW-1185">Reference proteome</keyword>
<reference evidence="2" key="1">
    <citation type="journal article" date="2014" name="Int. J. Syst. Evol. Microbiol.">
        <title>Complete genome sequence of Corynebacterium casei LMG S-19264T (=DSM 44701T), isolated from a smear-ripened cheese.</title>
        <authorList>
            <consortium name="US DOE Joint Genome Institute (JGI-PGF)"/>
            <person name="Walter F."/>
            <person name="Albersmeier A."/>
            <person name="Kalinowski J."/>
            <person name="Ruckert C."/>
        </authorList>
    </citation>
    <scope>NUCLEOTIDE SEQUENCE</scope>
    <source>
        <strain evidence="2">CGMCC 1.15493</strain>
    </source>
</reference>
<proteinExistence type="predicted"/>
<dbReference type="InterPro" id="IPR014044">
    <property type="entry name" value="CAP_dom"/>
</dbReference>
<name>A0A917D8T8_9HYPH</name>
<dbReference type="EMBL" id="BMJJ01000002">
    <property type="protein sequence ID" value="GGD09416.1"/>
    <property type="molecule type" value="Genomic_DNA"/>
</dbReference>
<gene>
    <name evidence="2" type="ORF">GCM10011335_10370</name>
</gene>
<sequence length="177" mass="18871">MYNKDNDMQFRPFSSASRISSRARPLALALCLAGLGACATGGPQGTASTLAFDRQEALASVNAFRSEHGLQPLALNARLTQVAEAQSVAMAARDRMDHNVAGALPARMRQAGYAWSTTSENIGRSYPDYAAAMAGWVRSPGHRANLLNRSVTEIGLGGARDAAIGRNYWTQTFAAPK</sequence>
<protein>
    <recommendedName>
        <fullName evidence="1">SCP domain-containing protein</fullName>
    </recommendedName>
</protein>
<reference evidence="2" key="2">
    <citation type="submission" date="2020-09" db="EMBL/GenBank/DDBJ databases">
        <authorList>
            <person name="Sun Q."/>
            <person name="Zhou Y."/>
        </authorList>
    </citation>
    <scope>NUCLEOTIDE SEQUENCE</scope>
    <source>
        <strain evidence="2">CGMCC 1.15493</strain>
    </source>
</reference>
<evidence type="ECO:0000259" key="1">
    <source>
        <dbReference type="Pfam" id="PF00188"/>
    </source>
</evidence>
<dbReference type="PANTHER" id="PTHR31157">
    <property type="entry name" value="SCP DOMAIN-CONTAINING PROTEIN"/>
    <property type="match status" value="1"/>
</dbReference>
<dbReference type="PANTHER" id="PTHR31157:SF1">
    <property type="entry name" value="SCP DOMAIN-CONTAINING PROTEIN"/>
    <property type="match status" value="1"/>
</dbReference>
<dbReference type="Pfam" id="PF00188">
    <property type="entry name" value="CAP"/>
    <property type="match status" value="1"/>
</dbReference>
<dbReference type="SUPFAM" id="SSF55797">
    <property type="entry name" value="PR-1-like"/>
    <property type="match status" value="1"/>
</dbReference>
<feature type="domain" description="SCP" evidence="1">
    <location>
        <begin position="59"/>
        <end position="173"/>
    </location>
</feature>
<comment type="caution">
    <text evidence="2">The sequence shown here is derived from an EMBL/GenBank/DDBJ whole genome shotgun (WGS) entry which is preliminary data.</text>
</comment>
<accession>A0A917D8T8</accession>
<dbReference type="Gene3D" id="3.40.33.10">
    <property type="entry name" value="CAP"/>
    <property type="match status" value="1"/>
</dbReference>
<dbReference type="CDD" id="cd05379">
    <property type="entry name" value="CAP_bacterial"/>
    <property type="match status" value="1"/>
</dbReference>
<dbReference type="Proteomes" id="UP000613160">
    <property type="component" value="Unassembled WGS sequence"/>
</dbReference>
<dbReference type="AlphaFoldDB" id="A0A917D8T8"/>
<dbReference type="InterPro" id="IPR035940">
    <property type="entry name" value="CAP_sf"/>
</dbReference>
<organism evidence="2 3">
    <name type="scientific">Aureimonas glaciei</name>
    <dbReference type="NCBI Taxonomy" id="1776957"/>
    <lineage>
        <taxon>Bacteria</taxon>
        <taxon>Pseudomonadati</taxon>
        <taxon>Pseudomonadota</taxon>
        <taxon>Alphaproteobacteria</taxon>
        <taxon>Hyphomicrobiales</taxon>
        <taxon>Aurantimonadaceae</taxon>
        <taxon>Aureimonas</taxon>
    </lineage>
</organism>
<evidence type="ECO:0000313" key="2">
    <source>
        <dbReference type="EMBL" id="GGD09416.1"/>
    </source>
</evidence>